<sequence>MMFREKIQQVDLMGAFFFICAIICLLLALRWGGSLCPWHDPRVWGCLLGFGLLIAIFIALQFRLGVRYDVRTSSPPQARQFASNTDRRATISLL</sequence>
<name>A0A1W5CRR7_9LECA</name>
<keyword evidence="2 5" id="KW-0812">Transmembrane</keyword>
<dbReference type="PANTHER" id="PTHR23501:SF198">
    <property type="entry name" value="AZOLE RESISTANCE PROTEIN 1-RELATED"/>
    <property type="match status" value="1"/>
</dbReference>
<keyword evidence="7" id="KW-1185">Reference proteome</keyword>
<dbReference type="GO" id="GO:0022857">
    <property type="term" value="F:transmembrane transporter activity"/>
    <property type="evidence" value="ECO:0007669"/>
    <property type="project" value="TreeGrafter"/>
</dbReference>
<evidence type="ECO:0000256" key="3">
    <source>
        <dbReference type="ARBA" id="ARBA00022989"/>
    </source>
</evidence>
<keyword evidence="3 5" id="KW-1133">Transmembrane helix</keyword>
<evidence type="ECO:0000256" key="4">
    <source>
        <dbReference type="ARBA" id="ARBA00023136"/>
    </source>
</evidence>
<evidence type="ECO:0000313" key="7">
    <source>
        <dbReference type="Proteomes" id="UP000192927"/>
    </source>
</evidence>
<evidence type="ECO:0000256" key="1">
    <source>
        <dbReference type="ARBA" id="ARBA00004141"/>
    </source>
</evidence>
<dbReference type="Proteomes" id="UP000192927">
    <property type="component" value="Unassembled WGS sequence"/>
</dbReference>
<dbReference type="GO" id="GO:0005886">
    <property type="term" value="C:plasma membrane"/>
    <property type="evidence" value="ECO:0007669"/>
    <property type="project" value="TreeGrafter"/>
</dbReference>
<dbReference type="PANTHER" id="PTHR23501">
    <property type="entry name" value="MAJOR FACILITATOR SUPERFAMILY"/>
    <property type="match status" value="1"/>
</dbReference>
<feature type="transmembrane region" description="Helical" evidence="5">
    <location>
        <begin position="12"/>
        <end position="30"/>
    </location>
</feature>
<organism evidence="6 7">
    <name type="scientific">Lasallia pustulata</name>
    <dbReference type="NCBI Taxonomy" id="136370"/>
    <lineage>
        <taxon>Eukaryota</taxon>
        <taxon>Fungi</taxon>
        <taxon>Dikarya</taxon>
        <taxon>Ascomycota</taxon>
        <taxon>Pezizomycotina</taxon>
        <taxon>Lecanoromycetes</taxon>
        <taxon>OSLEUM clade</taxon>
        <taxon>Umbilicariomycetidae</taxon>
        <taxon>Umbilicariales</taxon>
        <taxon>Umbilicariaceae</taxon>
        <taxon>Lasallia</taxon>
    </lineage>
</organism>
<evidence type="ECO:0000313" key="6">
    <source>
        <dbReference type="EMBL" id="SLM33538.1"/>
    </source>
</evidence>
<dbReference type="EMBL" id="FWEW01000060">
    <property type="protein sequence ID" value="SLM33538.1"/>
    <property type="molecule type" value="Genomic_DNA"/>
</dbReference>
<protein>
    <submittedName>
        <fullName evidence="6">Major facilitator superfamily transporter</fullName>
    </submittedName>
</protein>
<feature type="transmembrane region" description="Helical" evidence="5">
    <location>
        <begin position="42"/>
        <end position="62"/>
    </location>
</feature>
<reference evidence="7" key="1">
    <citation type="submission" date="2017-03" db="EMBL/GenBank/DDBJ databases">
        <authorList>
            <person name="Sharma R."/>
            <person name="Thines M."/>
        </authorList>
    </citation>
    <scope>NUCLEOTIDE SEQUENCE [LARGE SCALE GENOMIC DNA]</scope>
</reference>
<proteinExistence type="predicted"/>
<evidence type="ECO:0000256" key="5">
    <source>
        <dbReference type="SAM" id="Phobius"/>
    </source>
</evidence>
<accession>A0A1W5CRR7</accession>
<evidence type="ECO:0000256" key="2">
    <source>
        <dbReference type="ARBA" id="ARBA00022692"/>
    </source>
</evidence>
<comment type="subcellular location">
    <subcellularLocation>
        <location evidence="1">Membrane</location>
        <topology evidence="1">Multi-pass membrane protein</topology>
    </subcellularLocation>
</comment>
<keyword evidence="4 5" id="KW-0472">Membrane</keyword>
<dbReference type="AlphaFoldDB" id="A0A1W5CRR7"/>